<dbReference type="InterPro" id="IPR038072">
    <property type="entry name" value="GspK_central_sf"/>
</dbReference>
<gene>
    <name evidence="12" type="ORF">NBG4_450013</name>
</gene>
<dbReference type="AlphaFoldDB" id="A0A2U3QIC8"/>
<reference evidence="13" key="1">
    <citation type="submission" date="2018-03" db="EMBL/GenBank/DDBJ databases">
        <authorList>
            <person name="Zecchin S."/>
        </authorList>
    </citation>
    <scope>NUCLEOTIDE SEQUENCE [LARGE SCALE GENOMIC DNA]</scope>
</reference>
<evidence type="ECO:0000256" key="9">
    <source>
        <dbReference type="ARBA" id="ARBA00023136"/>
    </source>
</evidence>
<dbReference type="PIRSF" id="PIRSF002786">
    <property type="entry name" value="XcpX"/>
    <property type="match status" value="1"/>
</dbReference>
<dbReference type="NCBIfam" id="NF037980">
    <property type="entry name" value="T2SS_GspK"/>
    <property type="match status" value="1"/>
</dbReference>
<evidence type="ECO:0000256" key="1">
    <source>
        <dbReference type="ARBA" id="ARBA00004533"/>
    </source>
</evidence>
<comment type="subcellular location">
    <subcellularLocation>
        <location evidence="1">Cell inner membrane</location>
    </subcellularLocation>
</comment>
<sequence>MRKKVNQFFTFHVSLFTNRSGMALVLVLMMVALITAMVVEFAYGVYVNTNALHNWQISQKLSLTAKSATTLASKLIFTNMLEQYKTKSAFDISQKIPFEDIDGIITLRIEDENAKFNLNSLKNPDGYAFFVRLLKVLDINPDIANIVSYWINSSTEHRPQNAGNIQSKNAYLDSIDELLLIPGIDRESYDKLLPYVTIFGSGEGLFMININTADVPVLMSLSAAITRDMAERVITYRQLTPFTDNSQIQKVAGFESGSVSNPLMGHIVINGAAFHVISAAESGGIKRIIESVLQGSTVKYWKEM</sequence>
<protein>
    <submittedName>
        <fullName evidence="12">Type II secretion system protein K</fullName>
    </submittedName>
</protein>
<dbReference type="Pfam" id="PF12836">
    <property type="entry name" value="HHH_3"/>
    <property type="match status" value="1"/>
</dbReference>
<keyword evidence="6 10" id="KW-0812">Transmembrane</keyword>
<dbReference type="PANTHER" id="PTHR38831:SF2">
    <property type="entry name" value="TYPE II SECRETION SYSTEM PROTEIN K"/>
    <property type="match status" value="1"/>
</dbReference>
<dbReference type="Gene3D" id="3.30.1300.30">
    <property type="entry name" value="GSPII I/J protein-like"/>
    <property type="match status" value="1"/>
</dbReference>
<evidence type="ECO:0000256" key="6">
    <source>
        <dbReference type="ARBA" id="ARBA00022692"/>
    </source>
</evidence>
<keyword evidence="9 10" id="KW-0472">Membrane</keyword>
<evidence type="ECO:0000256" key="2">
    <source>
        <dbReference type="ARBA" id="ARBA00007246"/>
    </source>
</evidence>
<accession>A0A2U3QIC8</accession>
<keyword evidence="5" id="KW-0997">Cell inner membrane</keyword>
<evidence type="ECO:0000256" key="7">
    <source>
        <dbReference type="ARBA" id="ARBA00022927"/>
    </source>
</evidence>
<dbReference type="InterPro" id="IPR005628">
    <property type="entry name" value="GspK"/>
</dbReference>
<dbReference type="GO" id="GO:0009306">
    <property type="term" value="P:protein secretion"/>
    <property type="evidence" value="ECO:0007669"/>
    <property type="project" value="InterPro"/>
</dbReference>
<keyword evidence="13" id="KW-1185">Reference proteome</keyword>
<evidence type="ECO:0000256" key="4">
    <source>
        <dbReference type="ARBA" id="ARBA00022475"/>
    </source>
</evidence>
<comment type="similarity">
    <text evidence="2">Belongs to the GSP K family.</text>
</comment>
<evidence type="ECO:0000256" key="8">
    <source>
        <dbReference type="ARBA" id="ARBA00022989"/>
    </source>
</evidence>
<organism evidence="12 13">
    <name type="scientific">Candidatus Sulfobium mesophilum</name>
    <dbReference type="NCBI Taxonomy" id="2016548"/>
    <lineage>
        <taxon>Bacteria</taxon>
        <taxon>Pseudomonadati</taxon>
        <taxon>Nitrospirota</taxon>
        <taxon>Nitrospiria</taxon>
        <taxon>Nitrospirales</taxon>
        <taxon>Nitrospiraceae</taxon>
        <taxon>Candidatus Sulfobium</taxon>
    </lineage>
</organism>
<keyword evidence="4" id="KW-1003">Cell membrane</keyword>
<dbReference type="EMBL" id="OUUY01000092">
    <property type="protein sequence ID" value="SPQ01166.1"/>
    <property type="molecule type" value="Genomic_DNA"/>
</dbReference>
<proteinExistence type="inferred from homology"/>
<keyword evidence="8 10" id="KW-1133">Transmembrane helix</keyword>
<evidence type="ECO:0000313" key="13">
    <source>
        <dbReference type="Proteomes" id="UP000245125"/>
    </source>
</evidence>
<keyword evidence="7" id="KW-0653">Protein transport</keyword>
<evidence type="ECO:0000256" key="3">
    <source>
        <dbReference type="ARBA" id="ARBA00022448"/>
    </source>
</evidence>
<dbReference type="InterPro" id="IPR010994">
    <property type="entry name" value="RuvA_2-like"/>
</dbReference>
<keyword evidence="3" id="KW-0813">Transport</keyword>
<dbReference type="PANTHER" id="PTHR38831">
    <property type="entry name" value="TYPE II SECRETION SYSTEM PROTEIN K"/>
    <property type="match status" value="1"/>
</dbReference>
<evidence type="ECO:0000256" key="5">
    <source>
        <dbReference type="ARBA" id="ARBA00022519"/>
    </source>
</evidence>
<dbReference type="SUPFAM" id="SSF47781">
    <property type="entry name" value="RuvA domain 2-like"/>
    <property type="match status" value="1"/>
</dbReference>
<dbReference type="Proteomes" id="UP000245125">
    <property type="component" value="Unassembled WGS sequence"/>
</dbReference>
<dbReference type="Pfam" id="PF21687">
    <property type="entry name" value="T2SSK_1st"/>
    <property type="match status" value="1"/>
</dbReference>
<dbReference type="Gene3D" id="1.10.40.60">
    <property type="entry name" value="EpsJ-like"/>
    <property type="match status" value="2"/>
</dbReference>
<evidence type="ECO:0000259" key="11">
    <source>
        <dbReference type="Pfam" id="PF21687"/>
    </source>
</evidence>
<dbReference type="GO" id="GO:0005886">
    <property type="term" value="C:plasma membrane"/>
    <property type="evidence" value="ECO:0007669"/>
    <property type="project" value="UniProtKB-SubCell"/>
</dbReference>
<name>A0A2U3QIC8_9BACT</name>
<feature type="domain" description="T2SS protein K first SAM-like" evidence="11">
    <location>
        <begin position="114"/>
        <end position="199"/>
    </location>
</feature>
<feature type="transmembrane region" description="Helical" evidence="10">
    <location>
        <begin position="21"/>
        <end position="46"/>
    </location>
</feature>
<dbReference type="InterPro" id="IPR049031">
    <property type="entry name" value="T2SSK_SAM-like_1st"/>
</dbReference>
<dbReference type="OrthoDB" id="9790239at2"/>
<evidence type="ECO:0000313" key="12">
    <source>
        <dbReference type="EMBL" id="SPQ01166.1"/>
    </source>
</evidence>
<evidence type="ECO:0000256" key="10">
    <source>
        <dbReference type="SAM" id="Phobius"/>
    </source>
</evidence>
<dbReference type="SUPFAM" id="SSF158544">
    <property type="entry name" value="GspK insert domain-like"/>
    <property type="match status" value="1"/>
</dbReference>